<proteinExistence type="predicted"/>
<dbReference type="EMBL" id="CP025570">
    <property type="protein sequence ID" value="AZZ40239.1"/>
    <property type="molecule type" value="Genomic_DNA"/>
</dbReference>
<dbReference type="PANTHER" id="PTHR33055:SF16">
    <property type="entry name" value="TRANSPOSASE FOR INSERTION SEQUENCE ELEMENT IS1547"/>
    <property type="match status" value="1"/>
</dbReference>
<dbReference type="KEGG" id="aji:C0Z10_11245"/>
<name>A0A3Q9UFD2_9ACTN</name>
<organism evidence="3 4">
    <name type="scientific">Acidipropionibacterium jensenii</name>
    <dbReference type="NCBI Taxonomy" id="1749"/>
    <lineage>
        <taxon>Bacteria</taxon>
        <taxon>Bacillati</taxon>
        <taxon>Actinomycetota</taxon>
        <taxon>Actinomycetes</taxon>
        <taxon>Propionibacteriales</taxon>
        <taxon>Propionibacteriaceae</taxon>
        <taxon>Acidipropionibacterium</taxon>
    </lineage>
</organism>
<dbReference type="Proteomes" id="UP000285875">
    <property type="component" value="Chromosome"/>
</dbReference>
<dbReference type="AlphaFoldDB" id="A0A3Q9UFD2"/>
<dbReference type="KEGG" id="aji:C0Z10_11310"/>
<evidence type="ECO:0000313" key="2">
    <source>
        <dbReference type="EMBL" id="AZZ40230.1"/>
    </source>
</evidence>
<gene>
    <name evidence="2" type="ORF">C0Z10_11245</name>
    <name evidence="3" type="ORF">C0Z10_11310</name>
</gene>
<dbReference type="Gene3D" id="1.10.260.40">
    <property type="entry name" value="lambda repressor-like DNA-binding domains"/>
    <property type="match status" value="1"/>
</dbReference>
<sequence>MVRNDTVGRDTPVIAGVDTHKDTHYAAVITSTGQQLEAAPFPATPAGYRALTAFITAHGPLARVGVEGTNSYGAGLARHLIAAGIEVVEVLRPSRQVRRMRGKTDQIDAYAAARTALSGTGCSTPRNGDGLVEAIRVTVVARSSAIKAGTDTTLQIRDLLVSAPDTLRSQFRDLSGSALINMLARTRGHESDDRLTGLTRATLRTLARRIGMLDAEIAGHDRTLRRLVAEANPALLQAKGIGVICAAQLLIAAGDNPERIKGEGAFAMMCGAAPVPASSGKTIRHRLNRGGNRRANSALYHIAVVRLHSDSRTRAYAARRRAEGRTTKEIIRCLKRAIAREVYHLITNPPQPLDTTELRPLREAADLTLAQAADALKCSISTLSTIERGHSSNRQTITTYRDYLTHHQHAA</sequence>
<dbReference type="PROSITE" id="PS50943">
    <property type="entry name" value="HTH_CROC1"/>
    <property type="match status" value="1"/>
</dbReference>
<protein>
    <submittedName>
        <fullName evidence="3">IS110 family transposase</fullName>
    </submittedName>
</protein>
<dbReference type="GO" id="GO:0004803">
    <property type="term" value="F:transposase activity"/>
    <property type="evidence" value="ECO:0007669"/>
    <property type="project" value="InterPro"/>
</dbReference>
<dbReference type="Pfam" id="PF01548">
    <property type="entry name" value="DEDD_Tnp_IS110"/>
    <property type="match status" value="1"/>
</dbReference>
<dbReference type="InterPro" id="IPR002525">
    <property type="entry name" value="Transp_IS110-like_N"/>
</dbReference>
<feature type="domain" description="HTH cro/C1-type" evidence="1">
    <location>
        <begin position="358"/>
        <end position="392"/>
    </location>
</feature>
<dbReference type="InterPro" id="IPR010982">
    <property type="entry name" value="Lambda_DNA-bd_dom_sf"/>
</dbReference>
<dbReference type="GO" id="GO:0006313">
    <property type="term" value="P:DNA transposition"/>
    <property type="evidence" value="ECO:0007669"/>
    <property type="project" value="InterPro"/>
</dbReference>
<dbReference type="InterPro" id="IPR003346">
    <property type="entry name" value="Transposase_20"/>
</dbReference>
<dbReference type="RefSeq" id="WP_097799443.1">
    <property type="nucleotide sequence ID" value="NZ_CP025570.1"/>
</dbReference>
<dbReference type="PANTHER" id="PTHR33055">
    <property type="entry name" value="TRANSPOSASE FOR INSERTION SEQUENCE ELEMENT IS1111A"/>
    <property type="match status" value="1"/>
</dbReference>
<dbReference type="SUPFAM" id="SSF47413">
    <property type="entry name" value="lambda repressor-like DNA-binding domains"/>
    <property type="match status" value="1"/>
</dbReference>
<evidence type="ECO:0000313" key="3">
    <source>
        <dbReference type="EMBL" id="AZZ40239.1"/>
    </source>
</evidence>
<dbReference type="Pfam" id="PF02371">
    <property type="entry name" value="Transposase_20"/>
    <property type="match status" value="1"/>
</dbReference>
<dbReference type="EMBL" id="CP025570">
    <property type="protein sequence ID" value="AZZ40230.1"/>
    <property type="molecule type" value="Genomic_DNA"/>
</dbReference>
<evidence type="ECO:0000259" key="1">
    <source>
        <dbReference type="PROSITE" id="PS50943"/>
    </source>
</evidence>
<dbReference type="InterPro" id="IPR047650">
    <property type="entry name" value="Transpos_IS110"/>
</dbReference>
<dbReference type="NCBIfam" id="NF033542">
    <property type="entry name" value="transpos_IS110"/>
    <property type="match status" value="1"/>
</dbReference>
<reference evidence="4" key="1">
    <citation type="submission" date="2017-12" db="EMBL/GenBank/DDBJ databases">
        <title>Whole genome sequencing of Acidipropionibacterium jensenii strains JS279 and JS280.</title>
        <authorList>
            <person name="Deptula P."/>
            <person name="Laine P."/>
            <person name="Smolander O.-P."/>
            <person name="Paulin L."/>
            <person name="Auvinen P."/>
            <person name="Varmanen P."/>
        </authorList>
    </citation>
    <scope>NUCLEOTIDE SEQUENCE [LARGE SCALE GENOMIC DNA]</scope>
    <source>
        <strain evidence="4">JS280</strain>
    </source>
</reference>
<dbReference type="Pfam" id="PF13560">
    <property type="entry name" value="HTH_31"/>
    <property type="match status" value="1"/>
</dbReference>
<dbReference type="InterPro" id="IPR001387">
    <property type="entry name" value="Cro/C1-type_HTH"/>
</dbReference>
<evidence type="ECO:0000313" key="4">
    <source>
        <dbReference type="Proteomes" id="UP000285875"/>
    </source>
</evidence>
<dbReference type="CDD" id="cd00093">
    <property type="entry name" value="HTH_XRE"/>
    <property type="match status" value="1"/>
</dbReference>
<reference evidence="3" key="2">
    <citation type="journal article" date="2019" name="Microorganisms">
        <title>Red-Brown Pigmentation of Acidipropionibacterium jensenii Is Tied to Haemolytic Activity and cyl-Like Gene Cluster.</title>
        <authorList>
            <person name="Deptula P."/>
            <person name="Loivamaa I."/>
            <person name="Smolander O.P."/>
            <person name="Laine P."/>
            <person name="Roberts R.J."/>
            <person name="Piironen V."/>
            <person name="Paulin L."/>
            <person name="Savijoki K."/>
            <person name="Auvinen P."/>
            <person name="Varmanen P."/>
        </authorList>
    </citation>
    <scope>NUCLEOTIDE SEQUENCE</scope>
    <source>
        <strain evidence="3">JS280</strain>
    </source>
</reference>
<dbReference type="GO" id="GO:0003677">
    <property type="term" value="F:DNA binding"/>
    <property type="evidence" value="ECO:0007669"/>
    <property type="project" value="InterPro"/>
</dbReference>
<accession>A0A3Q9UFD2</accession>